<dbReference type="Gene3D" id="3.40.605.10">
    <property type="entry name" value="Aldehyde Dehydrogenase, Chain A, domain 1"/>
    <property type="match status" value="1"/>
</dbReference>
<comment type="caution">
    <text evidence="3">The sequence shown here is derived from an EMBL/GenBank/DDBJ whole genome shotgun (WGS) entry which is preliminary data.</text>
</comment>
<dbReference type="CDD" id="cd07122">
    <property type="entry name" value="ALDH_F20_ACDH"/>
    <property type="match status" value="1"/>
</dbReference>
<dbReference type="AlphaFoldDB" id="A0AAW8U376"/>
<dbReference type="InterPro" id="IPR016161">
    <property type="entry name" value="Ald_DH/histidinol_DH"/>
</dbReference>
<dbReference type="Pfam" id="PF00171">
    <property type="entry name" value="Aldedh"/>
    <property type="match status" value="1"/>
</dbReference>
<dbReference type="InterPro" id="IPR016163">
    <property type="entry name" value="Ald_DH_C"/>
</dbReference>
<organism evidence="3 4">
    <name type="scientific">Vagococcus carniphilus</name>
    <dbReference type="NCBI Taxonomy" id="218144"/>
    <lineage>
        <taxon>Bacteria</taxon>
        <taxon>Bacillati</taxon>
        <taxon>Bacillota</taxon>
        <taxon>Bacilli</taxon>
        <taxon>Lactobacillales</taxon>
        <taxon>Enterococcaceae</taxon>
        <taxon>Vagococcus</taxon>
    </lineage>
</organism>
<dbReference type="Gene3D" id="3.40.309.10">
    <property type="entry name" value="Aldehyde Dehydrogenase, Chain A, domain 2"/>
    <property type="match status" value="1"/>
</dbReference>
<dbReference type="Proteomes" id="UP001268577">
    <property type="component" value="Unassembled WGS sequence"/>
</dbReference>
<gene>
    <name evidence="3" type="ORF">P7H70_00945</name>
</gene>
<name>A0AAW8U376_9ENTE</name>
<evidence type="ECO:0000313" key="4">
    <source>
        <dbReference type="Proteomes" id="UP001268577"/>
    </source>
</evidence>
<accession>A0AAW8U376</accession>
<sequence length="499" mass="53592">MLVNVVDKDLVSIQEVRNLLNDATEAQKELATFSQEKIDNICKAMMAAAYDNRIKLAKMANEETGFGIWQDKVVKNSFASKAVWDSIKDMKTVGVVKDDTVNKVTDIAVPVGVVAGIIPSTNPTSTVIYKALISIKAGNSIVFSPHPTALKCIKETVDIIRNAAVREGCPAGAISVMTKPTMQGTAELMKHDMTKLILATGGSAMVKSAYSSGTPAIGVGPGNGPAFIEKTANISKAVKHIMDSKTFDNGTICASEQSVVVEEASRQAVVEEFKKQNAYFLTKDEAQILEKFIMRANGTMNPQIVGKSIEAISKLTGLTFPQGTRVLIAEEERVGMKVPYSREKLAPILAFYTTKTWQEACELCIEILTNEGAGHTMVIHTEDENIVREFGLRKPVSRLLVNTPGTLGGIGASTNINPALTLGCGAVGGSSTSDNISPENLFNVRRVAYGMRELDELRGEDINLVENSSTACSVSTPTATSASKDDLINKIVEAVLEKL</sequence>
<keyword evidence="1 3" id="KW-0560">Oxidoreductase</keyword>
<protein>
    <submittedName>
        <fullName evidence="3">Acetaldehyde dehydrogenase (Acetylating)</fullName>
        <ecNumber evidence="3">1.2.1.10</ecNumber>
    </submittedName>
</protein>
<dbReference type="PANTHER" id="PTHR11699">
    <property type="entry name" value="ALDEHYDE DEHYDROGENASE-RELATED"/>
    <property type="match status" value="1"/>
</dbReference>
<reference evidence="3" key="1">
    <citation type="submission" date="2023-03" db="EMBL/GenBank/DDBJ databases">
        <authorList>
            <person name="Shen W."/>
            <person name="Cai J."/>
        </authorList>
    </citation>
    <scope>NUCLEOTIDE SEQUENCE</scope>
    <source>
        <strain evidence="3">P96-3</strain>
    </source>
</reference>
<dbReference type="EC" id="1.2.1.10" evidence="3"/>
<dbReference type="InterPro" id="IPR016162">
    <property type="entry name" value="Ald_DH_N"/>
</dbReference>
<evidence type="ECO:0000256" key="1">
    <source>
        <dbReference type="ARBA" id="ARBA00023002"/>
    </source>
</evidence>
<dbReference type="InterPro" id="IPR015590">
    <property type="entry name" value="Aldehyde_DH_dom"/>
</dbReference>
<dbReference type="NCBIfam" id="TIGR02518">
    <property type="entry name" value="EutH_ACDH"/>
    <property type="match status" value="1"/>
</dbReference>
<dbReference type="EMBL" id="JARQBZ010000001">
    <property type="protein sequence ID" value="MDT2832605.1"/>
    <property type="molecule type" value="Genomic_DNA"/>
</dbReference>
<proteinExistence type="predicted"/>
<evidence type="ECO:0000313" key="3">
    <source>
        <dbReference type="EMBL" id="MDT2832605.1"/>
    </source>
</evidence>
<feature type="domain" description="Aldehyde dehydrogenase" evidence="2">
    <location>
        <begin position="14"/>
        <end position="284"/>
    </location>
</feature>
<dbReference type="SUPFAM" id="SSF53720">
    <property type="entry name" value="ALDH-like"/>
    <property type="match status" value="1"/>
</dbReference>
<dbReference type="GO" id="GO:0008774">
    <property type="term" value="F:acetaldehyde dehydrogenase (acetylating) activity"/>
    <property type="evidence" value="ECO:0007669"/>
    <property type="project" value="UniProtKB-EC"/>
</dbReference>
<dbReference type="InterPro" id="IPR013357">
    <property type="entry name" value="Acetaldehyde_DH_acetylating"/>
</dbReference>
<evidence type="ECO:0000259" key="2">
    <source>
        <dbReference type="Pfam" id="PF00171"/>
    </source>
</evidence>